<evidence type="ECO:0000313" key="3">
    <source>
        <dbReference type="EMBL" id="KAK6355507.1"/>
    </source>
</evidence>
<evidence type="ECO:0000313" key="4">
    <source>
        <dbReference type="Proteomes" id="UP001375240"/>
    </source>
</evidence>
<feature type="signal peptide" evidence="2">
    <location>
        <begin position="1"/>
        <end position="25"/>
    </location>
</feature>
<evidence type="ECO:0000256" key="2">
    <source>
        <dbReference type="SAM" id="SignalP"/>
    </source>
</evidence>
<sequence>MRCPSAGSLLLRFVTVAALFSPTWAWKRIFARDPTGAEPRKPRPAVDEARDLKCRPRIDSAKSRDRNPLRFINVLNQPSDDNKVEAIGFWRQQKNCAGPPDLIIRYTMPDLDGIYLIDLGGPLPDQGIGLAGLYNEYKPLDSRSRWFQQYVQGPIDDQYQMHSAELLAGRIPDDNFEPIYLISDIKDLTVQYYTVSALPYVRWIPLPQPKEGMSEAQQAAAEVKYFERLVAKQIAQRELLFGAYGSDEPDFDRIQWIQESLNGGLSNLDPDISLRSKFVYGDSTDNEGFFHGLNADNRPLDQDRSKFNTMGQANVEENLLVQDILRMQQLPSRNNLRPQEDQAQFGSYPAQASYPQLQYDPGQCMNVMQNNILMDHLARNLPNFGYPIQQSFGQVPYFYNFQQFPPLQDERATNLAPYNYGLQTNENDGKIEPLGQSNTENEKIEVEDQVEPEQDKVEPEF</sequence>
<feature type="region of interest" description="Disordered" evidence="1">
    <location>
        <begin position="423"/>
        <end position="461"/>
    </location>
</feature>
<reference evidence="3 4" key="1">
    <citation type="submission" date="2019-10" db="EMBL/GenBank/DDBJ databases">
        <authorList>
            <person name="Palmer J.M."/>
        </authorList>
    </citation>
    <scope>NUCLEOTIDE SEQUENCE [LARGE SCALE GENOMIC DNA]</scope>
    <source>
        <strain evidence="3 4">TWF696</strain>
    </source>
</reference>
<dbReference type="Proteomes" id="UP001375240">
    <property type="component" value="Unassembled WGS sequence"/>
</dbReference>
<keyword evidence="2" id="KW-0732">Signal</keyword>
<proteinExistence type="predicted"/>
<accession>A0AAV9V6L8</accession>
<dbReference type="EMBL" id="JAVHNQ010000002">
    <property type="protein sequence ID" value="KAK6355507.1"/>
    <property type="molecule type" value="Genomic_DNA"/>
</dbReference>
<evidence type="ECO:0000256" key="1">
    <source>
        <dbReference type="SAM" id="MobiDB-lite"/>
    </source>
</evidence>
<protein>
    <submittedName>
        <fullName evidence="3">Uncharacterized protein</fullName>
    </submittedName>
</protein>
<organism evidence="3 4">
    <name type="scientific">Orbilia brochopaga</name>
    <dbReference type="NCBI Taxonomy" id="3140254"/>
    <lineage>
        <taxon>Eukaryota</taxon>
        <taxon>Fungi</taxon>
        <taxon>Dikarya</taxon>
        <taxon>Ascomycota</taxon>
        <taxon>Pezizomycotina</taxon>
        <taxon>Orbiliomycetes</taxon>
        <taxon>Orbiliales</taxon>
        <taxon>Orbiliaceae</taxon>
        <taxon>Orbilia</taxon>
    </lineage>
</organism>
<comment type="caution">
    <text evidence="3">The sequence shown here is derived from an EMBL/GenBank/DDBJ whole genome shotgun (WGS) entry which is preliminary data.</text>
</comment>
<dbReference type="AlphaFoldDB" id="A0AAV9V6L8"/>
<name>A0AAV9V6L8_9PEZI</name>
<keyword evidence="4" id="KW-1185">Reference proteome</keyword>
<gene>
    <name evidence="3" type="ORF">TWF696_004606</name>
</gene>
<feature type="chain" id="PRO_5043407157" evidence="2">
    <location>
        <begin position="26"/>
        <end position="461"/>
    </location>
</feature>